<dbReference type="SMART" id="SM00587">
    <property type="entry name" value="CHK"/>
    <property type="match status" value="1"/>
</dbReference>
<dbReference type="InterPro" id="IPR011009">
    <property type="entry name" value="Kinase-like_dom_sf"/>
</dbReference>
<dbReference type="InterPro" id="IPR015897">
    <property type="entry name" value="CHK_kinase-like"/>
</dbReference>
<dbReference type="AlphaFoldDB" id="A0A1B6HSC3"/>
<evidence type="ECO:0000313" key="2">
    <source>
        <dbReference type="EMBL" id="JAS77583.1"/>
    </source>
</evidence>
<dbReference type="EMBL" id="GECU01030123">
    <property type="protein sequence ID" value="JAS77583.1"/>
    <property type="molecule type" value="Transcribed_RNA"/>
</dbReference>
<evidence type="ECO:0000259" key="1">
    <source>
        <dbReference type="SMART" id="SM00587"/>
    </source>
</evidence>
<feature type="domain" description="CHK kinase-like" evidence="1">
    <location>
        <begin position="135"/>
        <end position="332"/>
    </location>
</feature>
<name>A0A1B6HSC3_9HEMI</name>
<gene>
    <name evidence="2" type="ORF">g.29157</name>
</gene>
<sequence length="419" mass="47984">MLLELLSSNKSINMEEPWMTSSFLAQVLQSVEETQEEVEVIKVQSSSVVPSGANYCSLLSRVHVNYKLGQENVVKSTSLIVKTPLISGEMKNFLERAGVYRTECVVYNEILPKMYELKDLKSTAKSFHCPLEKSLVLEDLKLSGFVMADRLKQLDFHHCQLVLERMAMFHALSVGVHHKYPDLLPNTGVHLLYNDTLPELYKKQLRGLSQTNLTSLIEELEGIDGCKKYADAIREIAPSHYDKALEFLVPGDKGLNVYNFGDVWINNMMFKYNDDGEVVDVKFIDFQNAQFGTYAVDLNYFWWSSANESVRENHREELFEVYRRTLNRTLDEIGCSEHLTKEDFDREMKSSGPYVVYVLSGVLPLAMAQPDDHVDYNAVKPDDYVDAPNRKNLQSKYFKKVIVKMLQQIDKNGLLDSSI</sequence>
<dbReference type="InterPro" id="IPR004119">
    <property type="entry name" value="EcKL"/>
</dbReference>
<reference evidence="2" key="1">
    <citation type="submission" date="2015-11" db="EMBL/GenBank/DDBJ databases">
        <title>De novo transcriptome assembly of four potential Pierce s Disease insect vectors from Arizona vineyards.</title>
        <authorList>
            <person name="Tassone E.E."/>
        </authorList>
    </citation>
    <scope>NUCLEOTIDE SEQUENCE</scope>
</reference>
<dbReference type="Gene3D" id="3.90.1200.10">
    <property type="match status" value="1"/>
</dbReference>
<protein>
    <recommendedName>
        <fullName evidence="1">CHK kinase-like domain-containing protein</fullName>
    </recommendedName>
</protein>
<dbReference type="Pfam" id="PF02958">
    <property type="entry name" value="EcKL"/>
    <property type="match status" value="1"/>
</dbReference>
<accession>A0A1B6HSC3</accession>
<dbReference type="PANTHER" id="PTHR11012:SF56">
    <property type="entry name" value="CHK KINASE-LIKE DOMAIN-CONTAINING PROTEIN-RELATED"/>
    <property type="match status" value="1"/>
</dbReference>
<dbReference type="PANTHER" id="PTHR11012">
    <property type="entry name" value="PROTEIN KINASE-LIKE DOMAIN-CONTAINING"/>
    <property type="match status" value="1"/>
</dbReference>
<dbReference type="SUPFAM" id="SSF56112">
    <property type="entry name" value="Protein kinase-like (PK-like)"/>
    <property type="match status" value="1"/>
</dbReference>
<proteinExistence type="predicted"/>
<organism evidence="2">
    <name type="scientific">Homalodisca liturata</name>
    <dbReference type="NCBI Taxonomy" id="320908"/>
    <lineage>
        <taxon>Eukaryota</taxon>
        <taxon>Metazoa</taxon>
        <taxon>Ecdysozoa</taxon>
        <taxon>Arthropoda</taxon>
        <taxon>Hexapoda</taxon>
        <taxon>Insecta</taxon>
        <taxon>Pterygota</taxon>
        <taxon>Neoptera</taxon>
        <taxon>Paraneoptera</taxon>
        <taxon>Hemiptera</taxon>
        <taxon>Auchenorrhyncha</taxon>
        <taxon>Membracoidea</taxon>
        <taxon>Cicadellidae</taxon>
        <taxon>Cicadellinae</taxon>
        <taxon>Proconiini</taxon>
        <taxon>Homalodisca</taxon>
    </lineage>
</organism>